<dbReference type="Proteomes" id="UP000198606">
    <property type="component" value="Unassembled WGS sequence"/>
</dbReference>
<sequence>MTMNHARALKKLAADKLVKAIDEDVARLVAHTRARGGPEGAAQVLPPLLRRWNCVVQTEDALVPAHARQIITLALAIVLHQYGLADPRLSEQARNAIDALNAGVILSDDFCRQSEAIKHTFLDSAPAPLKRSPSRPDDTTFYRAGDVIAIRLDRHVYAAYVHHCAELNESPVVEFYDAVFARPPTLAELNGLQARGETCNDGTTRAARFSVAGLKYLPDPAHQVTLVQGAVEQPPYSQHLARPVGLYAMSDIFELQQVLEHLFPHTSGGQ</sequence>
<name>A0A1G8E2A0_9GAMM</name>
<organism evidence="1 2">
    <name type="scientific">Phytopseudomonas flavescens</name>
    <dbReference type="NCBI Taxonomy" id="29435"/>
    <lineage>
        <taxon>Bacteria</taxon>
        <taxon>Pseudomonadati</taxon>
        <taxon>Pseudomonadota</taxon>
        <taxon>Gammaproteobacteria</taxon>
        <taxon>Pseudomonadales</taxon>
        <taxon>Pseudomonadaceae</taxon>
        <taxon>Phytopseudomonas</taxon>
    </lineage>
</organism>
<dbReference type="RefSeq" id="WP_084304681.1">
    <property type="nucleotide sequence ID" value="NZ_FNDG01000006.1"/>
</dbReference>
<dbReference type="EMBL" id="FNDG01000006">
    <property type="protein sequence ID" value="SDH64053.1"/>
    <property type="molecule type" value="Genomic_DNA"/>
</dbReference>
<gene>
    <name evidence="1" type="ORF">SAMN05216588_10647</name>
</gene>
<protein>
    <submittedName>
        <fullName evidence="1">Uncharacterized protein</fullName>
    </submittedName>
</protein>
<proteinExistence type="predicted"/>
<evidence type="ECO:0000313" key="2">
    <source>
        <dbReference type="Proteomes" id="UP000198606"/>
    </source>
</evidence>
<dbReference type="STRING" id="29435.SAMN05216588_10647"/>
<reference evidence="1 2" key="1">
    <citation type="submission" date="2016-10" db="EMBL/GenBank/DDBJ databases">
        <authorList>
            <person name="de Groot N.N."/>
        </authorList>
    </citation>
    <scope>NUCLEOTIDE SEQUENCE [LARGE SCALE GENOMIC DNA]</scope>
    <source>
        <strain evidence="1 2">LMG 18387</strain>
    </source>
</reference>
<accession>A0A1G8E2A0</accession>
<evidence type="ECO:0000313" key="1">
    <source>
        <dbReference type="EMBL" id="SDH64053.1"/>
    </source>
</evidence>
<dbReference type="AlphaFoldDB" id="A0A1G8E2A0"/>